<name>A0A261U4T0_9BORD</name>
<dbReference type="SUPFAM" id="SSF53474">
    <property type="entry name" value="alpha/beta-Hydrolases"/>
    <property type="match status" value="1"/>
</dbReference>
<evidence type="ECO:0000313" key="1">
    <source>
        <dbReference type="EMBL" id="OZI56954.1"/>
    </source>
</evidence>
<comment type="caution">
    <text evidence="1">The sequence shown here is derived from an EMBL/GenBank/DDBJ whole genome shotgun (WGS) entry which is preliminary data.</text>
</comment>
<dbReference type="Proteomes" id="UP000216885">
    <property type="component" value="Unassembled WGS sequence"/>
</dbReference>
<dbReference type="EMBL" id="NEVQ01000013">
    <property type="protein sequence ID" value="OZI56954.1"/>
    <property type="molecule type" value="Genomic_DNA"/>
</dbReference>
<sequence>MRFQPIIVPGWKDSGPGHWQTRWAHCLPHAQRVQPPDWDNPDPAVWHATVAAYVDRAACPVLLIAHSLGCLASVSLPVPLRAKVAGALLVAPADVERHSAPDCLRAFGPVPLHSLPFQSVVVASDDDPYCRLDRARQFASAWGSRFEVLSGAGHINTESGFGDWPHGLKLLTALRRRAIWRVAAPLPRVSRVQESVALP</sequence>
<dbReference type="RefSeq" id="WP_094838382.1">
    <property type="nucleotide sequence ID" value="NZ_NEVQ01000013.1"/>
</dbReference>
<evidence type="ECO:0000313" key="2">
    <source>
        <dbReference type="Proteomes" id="UP000216885"/>
    </source>
</evidence>
<dbReference type="InterPro" id="IPR010662">
    <property type="entry name" value="RBBP9/YdeN"/>
</dbReference>
<dbReference type="GO" id="GO:0016787">
    <property type="term" value="F:hydrolase activity"/>
    <property type="evidence" value="ECO:0007669"/>
    <property type="project" value="UniProtKB-KW"/>
</dbReference>
<dbReference type="Pfam" id="PF06821">
    <property type="entry name" value="Ser_hydrolase"/>
    <property type="match status" value="1"/>
</dbReference>
<proteinExistence type="predicted"/>
<organism evidence="1 2">
    <name type="scientific">Bordetella genomosp. 4</name>
    <dbReference type="NCBI Taxonomy" id="463044"/>
    <lineage>
        <taxon>Bacteria</taxon>
        <taxon>Pseudomonadati</taxon>
        <taxon>Pseudomonadota</taxon>
        <taxon>Betaproteobacteria</taxon>
        <taxon>Burkholderiales</taxon>
        <taxon>Alcaligenaceae</taxon>
        <taxon>Bordetella</taxon>
    </lineage>
</organism>
<protein>
    <submittedName>
        <fullName evidence="1">Alpha/beta hydrolase</fullName>
    </submittedName>
</protein>
<keyword evidence="2" id="KW-1185">Reference proteome</keyword>
<dbReference type="Gene3D" id="3.40.50.1820">
    <property type="entry name" value="alpha/beta hydrolase"/>
    <property type="match status" value="1"/>
</dbReference>
<accession>A0A261U4T0</accession>
<gene>
    <name evidence="1" type="ORF">CAL20_12935</name>
</gene>
<keyword evidence="1" id="KW-0378">Hydrolase</keyword>
<reference evidence="1 2" key="1">
    <citation type="submission" date="2017-05" db="EMBL/GenBank/DDBJ databases">
        <title>Complete and WGS of Bordetella genogroups.</title>
        <authorList>
            <person name="Spilker T."/>
            <person name="LiPuma J."/>
        </authorList>
    </citation>
    <scope>NUCLEOTIDE SEQUENCE [LARGE SCALE GENOMIC DNA]</scope>
    <source>
        <strain evidence="1 2">AU9919</strain>
    </source>
</reference>
<dbReference type="InterPro" id="IPR029058">
    <property type="entry name" value="AB_hydrolase_fold"/>
</dbReference>
<dbReference type="AlphaFoldDB" id="A0A261U4T0"/>